<dbReference type="Gene3D" id="2.130.10.120">
    <property type="entry name" value="Prolyl oligopeptidase, N-terminal domain"/>
    <property type="match status" value="1"/>
</dbReference>
<dbReference type="Gene3D" id="3.40.50.1820">
    <property type="entry name" value="alpha/beta hydrolase"/>
    <property type="match status" value="1"/>
</dbReference>
<dbReference type="OMA" id="LINCNSK"/>
<dbReference type="VEuPathDB" id="TriTrypDB:BSAL_78170c"/>
<dbReference type="PROSITE" id="PS50007">
    <property type="entry name" value="PIPLC_X_DOMAIN"/>
    <property type="match status" value="1"/>
</dbReference>
<dbReference type="Pfam" id="PF02897">
    <property type="entry name" value="Peptidase_S9_N"/>
    <property type="match status" value="1"/>
</dbReference>
<keyword evidence="4" id="KW-0720">Serine protease</keyword>
<dbReference type="Proteomes" id="UP000051952">
    <property type="component" value="Unassembled WGS sequence"/>
</dbReference>
<accession>A0A0S4J065</accession>
<evidence type="ECO:0000256" key="1">
    <source>
        <dbReference type="ARBA" id="ARBA00005228"/>
    </source>
</evidence>
<dbReference type="OrthoDB" id="248387at2759"/>
<gene>
    <name evidence="11" type="ORF">BSAL_78170c</name>
</gene>
<evidence type="ECO:0000313" key="12">
    <source>
        <dbReference type="Proteomes" id="UP000051952"/>
    </source>
</evidence>
<dbReference type="InterPro" id="IPR002470">
    <property type="entry name" value="Peptidase_S9A"/>
</dbReference>
<feature type="domain" description="Peptidase S9A N-terminal" evidence="10">
    <location>
        <begin position="52"/>
        <end position="468"/>
    </location>
</feature>
<evidence type="ECO:0000256" key="4">
    <source>
        <dbReference type="ARBA" id="ARBA00022825"/>
    </source>
</evidence>
<evidence type="ECO:0000256" key="2">
    <source>
        <dbReference type="ARBA" id="ARBA00022670"/>
    </source>
</evidence>
<evidence type="ECO:0000256" key="3">
    <source>
        <dbReference type="ARBA" id="ARBA00022801"/>
    </source>
</evidence>
<name>A0A0S4J065_BODSA</name>
<keyword evidence="3" id="KW-0378">Hydrolase</keyword>
<dbReference type="SUPFAM" id="SSF53474">
    <property type="entry name" value="alpha/beta-Hydrolases"/>
    <property type="match status" value="1"/>
</dbReference>
<protein>
    <recommendedName>
        <fullName evidence="5">Prolyl endopeptidase-like</fullName>
    </recommendedName>
    <alternativeName>
        <fullName evidence="6">Prolylendopeptidase-like</fullName>
    </alternativeName>
</protein>
<dbReference type="EMBL" id="CYKH01000766">
    <property type="protein sequence ID" value="CUG35605.1"/>
    <property type="molecule type" value="Genomic_DNA"/>
</dbReference>
<dbReference type="SUPFAM" id="SSF50993">
    <property type="entry name" value="Peptidase/esterase 'gauge' domain"/>
    <property type="match status" value="1"/>
</dbReference>
<reference evidence="12" key="1">
    <citation type="submission" date="2015-09" db="EMBL/GenBank/DDBJ databases">
        <authorList>
            <consortium name="Pathogen Informatics"/>
        </authorList>
    </citation>
    <scope>NUCLEOTIDE SEQUENCE [LARGE SCALE GENOMIC DNA]</scope>
    <source>
        <strain evidence="12">Lake Konstanz</strain>
    </source>
</reference>
<keyword evidence="2" id="KW-0645">Protease</keyword>
<evidence type="ECO:0000256" key="7">
    <source>
        <dbReference type="ARBA" id="ARBA00045448"/>
    </source>
</evidence>
<dbReference type="InterPro" id="IPR023302">
    <property type="entry name" value="Pept_S9A_N"/>
</dbReference>
<sequence>MTNRFPWIPTSSQLNTVTRTLVNKFTPTLRNTVPLPAWDGPLADEHPEPLLLHGKTLAKDPFQYMEDLYDRKTQEYIKREQKHSLWYSAKIDRKHHRGRFWAELDSKVVVTSREGGYDKGEERIGDYVYFTRALENSTDLAFYRKKFGEVDLLGEELINSQLLKQQFGYDHCTIGICRVTQDGKYLAYTLSVEGGDRFICHVRSVDNASLFHVVKSNNIVNIEFGDKTQFFFTEANELNRPHRVMMQEIRPGILPPAIEVYRDDDEQFFVDVRKSKDNQYLMITSDAKLNGSVWVLPATYPAVPRPLRAFFEANPAVNGGRPRPIEICGKDAWSWVEHYDGHFIRVTGDAGSNYRLVYCRSEVALKHGKNAEWKELLPVRPDVQIADVDLFQGKLLIYETHFKFERINHIRVIDLTQKGGLETAVHNNREDDVVLHFPPLSSITPGLNKNFDQKDISFTYSGIAQPAKDCVFALHNNKMTSEQAKVCAPHTLYTQRQSEQFTPWDYMWPYSVYRDVVVGHDGEEIPITIAQRSDAFVQEMTDFEPSPNNAKPCLIYVYGSYGEVPSMHFQLAPYMWMLRRRWTVAFAHVRGGGERPGWAEKGRGANKINTTLDFISCCEHLVKAGYTTPDQLVAVGSSAGCVPIGAAMNMRGNSLFGSAIMRSPFLDITNTMIDPDLPLSLVERQDWGDPLNNPQDLERLLKYDPYYNINDRVTYPSLIISASLDDDRVPGWNALKYVAKLRQQRLRRNADPVANPIMLRVSSQGGHYKWSETEEICDELVFLANLLDLEGPGKMLNDMDMMTHMSNLTSTGAMDHQDAEQVHLRWENWERERIDYHTKVMSMDMEPNYRKLKADKQPFFWVPTEEELDQKTADEVLKEKSERAGRKAAGMDKQGPTPQAAGRNFYTEEQKSEGGSSGGRTAASPPPGSS</sequence>
<dbReference type="GO" id="GO:0004252">
    <property type="term" value="F:serine-type endopeptidase activity"/>
    <property type="evidence" value="ECO:0007669"/>
    <property type="project" value="InterPro"/>
</dbReference>
<evidence type="ECO:0000256" key="5">
    <source>
        <dbReference type="ARBA" id="ARBA00039290"/>
    </source>
</evidence>
<evidence type="ECO:0000313" key="11">
    <source>
        <dbReference type="EMBL" id="CUG35605.1"/>
    </source>
</evidence>
<dbReference type="AlphaFoldDB" id="A0A0S4J065"/>
<dbReference type="PRINTS" id="PR00862">
    <property type="entry name" value="PROLIGOPTASE"/>
</dbReference>
<evidence type="ECO:0000259" key="9">
    <source>
        <dbReference type="Pfam" id="PF00326"/>
    </source>
</evidence>
<comment type="function">
    <text evidence="7">Serine peptidase whose precise substrate specificity remains unclear. Does not cleave peptides after a arginine or lysine residue. Regulates trans-Golgi network morphology and sorting by regulating the membrane binding of the AP-1 complex. May play a role in the regulation of synaptic vesicle exocytosis.</text>
</comment>
<evidence type="ECO:0000256" key="6">
    <source>
        <dbReference type="ARBA" id="ARBA00042165"/>
    </source>
</evidence>
<dbReference type="GO" id="GO:0006508">
    <property type="term" value="P:proteolysis"/>
    <property type="evidence" value="ECO:0007669"/>
    <property type="project" value="UniProtKB-KW"/>
</dbReference>
<dbReference type="Pfam" id="PF00326">
    <property type="entry name" value="Peptidase_S9"/>
    <property type="match status" value="1"/>
</dbReference>
<feature type="domain" description="Peptidase S9 prolyl oligopeptidase catalytic" evidence="9">
    <location>
        <begin position="577"/>
        <end position="767"/>
    </location>
</feature>
<evidence type="ECO:0000259" key="10">
    <source>
        <dbReference type="Pfam" id="PF02897"/>
    </source>
</evidence>
<evidence type="ECO:0000256" key="8">
    <source>
        <dbReference type="SAM" id="MobiDB-lite"/>
    </source>
</evidence>
<dbReference type="InterPro" id="IPR001375">
    <property type="entry name" value="Peptidase_S9_cat"/>
</dbReference>
<dbReference type="InterPro" id="IPR051543">
    <property type="entry name" value="Serine_Peptidase_S9A"/>
</dbReference>
<dbReference type="PANTHER" id="PTHR11757:SF20">
    <property type="entry name" value="B PROTEIN, PUTATIVE-RELATED"/>
    <property type="match status" value="1"/>
</dbReference>
<keyword evidence="12" id="KW-1185">Reference proteome</keyword>
<feature type="compositionally biased region" description="Basic and acidic residues" evidence="8">
    <location>
        <begin position="869"/>
        <end position="885"/>
    </location>
</feature>
<proteinExistence type="inferred from homology"/>
<comment type="similarity">
    <text evidence="1">Belongs to the peptidase S9A family.</text>
</comment>
<dbReference type="InterPro" id="IPR029058">
    <property type="entry name" value="AB_hydrolase_fold"/>
</dbReference>
<dbReference type="PANTHER" id="PTHR11757">
    <property type="entry name" value="PROTEASE FAMILY S9A OLIGOPEPTIDASE"/>
    <property type="match status" value="1"/>
</dbReference>
<organism evidence="11 12">
    <name type="scientific">Bodo saltans</name>
    <name type="common">Flagellated protozoan</name>
    <dbReference type="NCBI Taxonomy" id="75058"/>
    <lineage>
        <taxon>Eukaryota</taxon>
        <taxon>Discoba</taxon>
        <taxon>Euglenozoa</taxon>
        <taxon>Kinetoplastea</taxon>
        <taxon>Metakinetoplastina</taxon>
        <taxon>Eubodonida</taxon>
        <taxon>Bodonidae</taxon>
        <taxon>Bodo</taxon>
    </lineage>
</organism>
<feature type="region of interest" description="Disordered" evidence="8">
    <location>
        <begin position="867"/>
        <end position="930"/>
    </location>
</feature>